<proteinExistence type="predicted"/>
<dbReference type="InterPro" id="IPR036365">
    <property type="entry name" value="PGBD-like_sf"/>
</dbReference>
<dbReference type="SUPFAM" id="SSF47090">
    <property type="entry name" value="PGBD-like"/>
    <property type="match status" value="1"/>
</dbReference>
<evidence type="ECO:0000313" key="2">
    <source>
        <dbReference type="EMBL" id="KZX14323.1"/>
    </source>
</evidence>
<sequence>MAYEIYLDNNFIGDNLGISESNNIDLQYSDSTTGNALLTARKLKSRLWSFDFVMDLNKDYNDKKALFDSLKEKILKEEISFVCLHEGVASISAWVVILSITPDYSVDNVVTYSVEVLEYKKPVKTVIKFNTFNYKPATVKTTPAKTKKSTILSKNNPYVLELLKCNPVFNCKNRNQKCVSLLQRLLQMDGYYTKFRVDSWFCDKTLKELKKWQKNKAKIKVTGKFDNATKNYLKKRFNIK</sequence>
<feature type="domain" description="Peptidoglycan binding-like" evidence="1">
    <location>
        <begin position="179"/>
        <end position="231"/>
    </location>
</feature>
<dbReference type="InterPro" id="IPR002477">
    <property type="entry name" value="Peptidoglycan-bd-like"/>
</dbReference>
<dbReference type="STRING" id="49547.MBCUR_05470"/>
<reference evidence="2 3" key="1">
    <citation type="submission" date="2016-04" db="EMBL/GenBank/DDBJ databases">
        <title>Genome sequence of Methanobrevibacter curvatus DSM 11111.</title>
        <authorList>
            <person name="Poehlein A."/>
            <person name="Seedorf H."/>
            <person name="Daniel R."/>
        </authorList>
    </citation>
    <scope>NUCLEOTIDE SEQUENCE [LARGE SCALE GENOMIC DNA]</scope>
    <source>
        <strain evidence="2 3">DSM 11111</strain>
    </source>
</reference>
<keyword evidence="3" id="KW-1185">Reference proteome</keyword>
<accession>A0A166CB51</accession>
<protein>
    <submittedName>
        <fullName evidence="2">Putative peptidoglycan binding domain protein</fullName>
    </submittedName>
</protein>
<comment type="caution">
    <text evidence="2">The sequence shown here is derived from an EMBL/GenBank/DDBJ whole genome shotgun (WGS) entry which is preliminary data.</text>
</comment>
<dbReference type="AlphaFoldDB" id="A0A166CB51"/>
<dbReference type="InterPro" id="IPR036366">
    <property type="entry name" value="PGBDSf"/>
</dbReference>
<dbReference type="EMBL" id="LWMV01000105">
    <property type="protein sequence ID" value="KZX14323.1"/>
    <property type="molecule type" value="Genomic_DNA"/>
</dbReference>
<gene>
    <name evidence="2" type="ORF">MBCUR_05470</name>
</gene>
<name>A0A166CB51_9EURY</name>
<dbReference type="PATRIC" id="fig|49547.3.peg.572"/>
<dbReference type="Gene3D" id="1.10.101.10">
    <property type="entry name" value="PGBD-like superfamily/PGBD"/>
    <property type="match status" value="1"/>
</dbReference>
<dbReference type="RefSeq" id="WP_067089890.1">
    <property type="nucleotide sequence ID" value="NZ_LWMV01000105.1"/>
</dbReference>
<dbReference type="Proteomes" id="UP000077245">
    <property type="component" value="Unassembled WGS sequence"/>
</dbReference>
<organism evidence="2 3">
    <name type="scientific">Methanobrevibacter curvatus</name>
    <dbReference type="NCBI Taxonomy" id="49547"/>
    <lineage>
        <taxon>Archaea</taxon>
        <taxon>Methanobacteriati</taxon>
        <taxon>Methanobacteriota</taxon>
        <taxon>Methanomada group</taxon>
        <taxon>Methanobacteria</taxon>
        <taxon>Methanobacteriales</taxon>
        <taxon>Methanobacteriaceae</taxon>
        <taxon>Methanobrevibacter</taxon>
    </lineage>
</organism>
<dbReference type="OrthoDB" id="79246at2157"/>
<dbReference type="Pfam" id="PF01471">
    <property type="entry name" value="PG_binding_1"/>
    <property type="match status" value="1"/>
</dbReference>
<evidence type="ECO:0000259" key="1">
    <source>
        <dbReference type="Pfam" id="PF01471"/>
    </source>
</evidence>
<evidence type="ECO:0000313" key="3">
    <source>
        <dbReference type="Proteomes" id="UP000077245"/>
    </source>
</evidence>